<dbReference type="InterPro" id="IPR011990">
    <property type="entry name" value="TPR-like_helical_dom_sf"/>
</dbReference>
<feature type="domain" description="PPIase cyclophilin-type" evidence="6">
    <location>
        <begin position="45"/>
        <end position="210"/>
    </location>
</feature>
<keyword evidence="3" id="KW-0677">Repeat</keyword>
<feature type="non-terminal residue" evidence="7">
    <location>
        <position position="445"/>
    </location>
</feature>
<dbReference type="FunFam" id="2.40.100.10:FF:000009">
    <property type="entry name" value="Peptidyl-prolyl cis-trans isomerase D"/>
    <property type="match status" value="1"/>
</dbReference>
<reference evidence="7 8" key="1">
    <citation type="journal article" date="2016" name="Sci. Rep.">
        <title>The genome sequence of the outbreeding globe artichoke constructed de novo incorporating a phase-aware low-pass sequencing strategy of F1 progeny.</title>
        <authorList>
            <person name="Scaglione D."/>
            <person name="Reyes-Chin-Wo S."/>
            <person name="Acquadro A."/>
            <person name="Froenicke L."/>
            <person name="Portis E."/>
            <person name="Beitel C."/>
            <person name="Tirone M."/>
            <person name="Mauro R."/>
            <person name="Lo Monaco A."/>
            <person name="Mauromicale G."/>
            <person name="Faccioli P."/>
            <person name="Cattivelli L."/>
            <person name="Rieseberg L."/>
            <person name="Michelmore R."/>
            <person name="Lanteri S."/>
        </authorList>
    </citation>
    <scope>NUCLEOTIDE SEQUENCE [LARGE SCALE GENOMIC DNA]</scope>
    <source>
        <strain evidence="7">2C</strain>
    </source>
</reference>
<keyword evidence="7" id="KW-0413">Isomerase</keyword>
<dbReference type="EMBL" id="LEKV01001001">
    <property type="protein sequence ID" value="KVI10776.1"/>
    <property type="molecule type" value="Genomic_DNA"/>
</dbReference>
<dbReference type="AlphaFoldDB" id="A0A103YKE8"/>
<dbReference type="GO" id="GO:0005737">
    <property type="term" value="C:cytoplasm"/>
    <property type="evidence" value="ECO:0007669"/>
    <property type="project" value="EnsemblPlants"/>
</dbReference>
<comment type="similarity">
    <text evidence="2">Belongs to the cyclophilin-type PPIase family.</text>
</comment>
<protein>
    <submittedName>
        <fullName evidence="7">Cyclophilin-like peptidyl-prolyl cis-trans isomerase domain-containing protein</fullName>
    </submittedName>
</protein>
<dbReference type="Pfam" id="PF07719">
    <property type="entry name" value="TPR_2"/>
    <property type="match status" value="1"/>
</dbReference>
<dbReference type="GO" id="GO:0010582">
    <property type="term" value="P:floral meristem determinacy"/>
    <property type="evidence" value="ECO:0007669"/>
    <property type="project" value="EnsemblPlants"/>
</dbReference>
<comment type="catalytic activity">
    <reaction evidence="1">
        <text>[protein]-peptidylproline (omega=180) = [protein]-peptidylproline (omega=0)</text>
        <dbReference type="Rhea" id="RHEA:16237"/>
        <dbReference type="Rhea" id="RHEA-COMP:10747"/>
        <dbReference type="Rhea" id="RHEA-COMP:10748"/>
        <dbReference type="ChEBI" id="CHEBI:83833"/>
        <dbReference type="ChEBI" id="CHEBI:83834"/>
        <dbReference type="EC" id="5.2.1.8"/>
    </reaction>
</comment>
<dbReference type="Gene3D" id="1.10.150.160">
    <property type="match status" value="1"/>
</dbReference>
<evidence type="ECO:0000256" key="1">
    <source>
        <dbReference type="ARBA" id="ARBA00000971"/>
    </source>
</evidence>
<evidence type="ECO:0000259" key="6">
    <source>
        <dbReference type="PROSITE" id="PS50072"/>
    </source>
</evidence>
<dbReference type="Gramene" id="KVI10776">
    <property type="protein sequence ID" value="KVI10776"/>
    <property type="gene ID" value="Ccrd_010828"/>
</dbReference>
<comment type="caution">
    <text evidence="7">The sequence shown here is derived from an EMBL/GenBank/DDBJ whole genome shotgun (WGS) entry which is preliminary data.</text>
</comment>
<organism evidence="7 8">
    <name type="scientific">Cynara cardunculus var. scolymus</name>
    <name type="common">Globe artichoke</name>
    <name type="synonym">Cynara scolymus</name>
    <dbReference type="NCBI Taxonomy" id="59895"/>
    <lineage>
        <taxon>Eukaryota</taxon>
        <taxon>Viridiplantae</taxon>
        <taxon>Streptophyta</taxon>
        <taxon>Embryophyta</taxon>
        <taxon>Tracheophyta</taxon>
        <taxon>Spermatophyta</taxon>
        <taxon>Magnoliopsida</taxon>
        <taxon>eudicotyledons</taxon>
        <taxon>Gunneridae</taxon>
        <taxon>Pentapetalae</taxon>
        <taxon>asterids</taxon>
        <taxon>campanulids</taxon>
        <taxon>Asterales</taxon>
        <taxon>Asteraceae</taxon>
        <taxon>Carduoideae</taxon>
        <taxon>Cardueae</taxon>
        <taxon>Carduinae</taxon>
        <taxon>Cynara</taxon>
    </lineage>
</organism>
<dbReference type="PANTHER" id="PTHR11071:SF561">
    <property type="entry name" value="PEPTIDYL-PROLYL CIS-TRANS ISOMERASE D-RELATED"/>
    <property type="match status" value="1"/>
</dbReference>
<dbReference type="GO" id="GO:0003755">
    <property type="term" value="F:peptidyl-prolyl cis-trans isomerase activity"/>
    <property type="evidence" value="ECO:0007669"/>
    <property type="project" value="UniProtKB-EC"/>
</dbReference>
<dbReference type="OMA" id="AICFAWR"/>
<dbReference type="PANTHER" id="PTHR11071">
    <property type="entry name" value="PEPTIDYL-PROLYL CIS-TRANS ISOMERASE"/>
    <property type="match status" value="1"/>
</dbReference>
<evidence type="ECO:0000313" key="7">
    <source>
        <dbReference type="EMBL" id="KVI10776.1"/>
    </source>
</evidence>
<dbReference type="Proteomes" id="UP000243975">
    <property type="component" value="Unassembled WGS sequence"/>
</dbReference>
<dbReference type="PROSITE" id="PS50005">
    <property type="entry name" value="TPR"/>
    <property type="match status" value="1"/>
</dbReference>
<name>A0A103YKE8_CYNCS</name>
<dbReference type="GO" id="GO:0016018">
    <property type="term" value="F:cyclosporin A binding"/>
    <property type="evidence" value="ECO:0007669"/>
    <property type="project" value="TreeGrafter"/>
</dbReference>
<dbReference type="SUPFAM" id="SSF50891">
    <property type="entry name" value="Cyclophilin-like"/>
    <property type="match status" value="1"/>
</dbReference>
<dbReference type="SUPFAM" id="SSF48452">
    <property type="entry name" value="TPR-like"/>
    <property type="match status" value="1"/>
</dbReference>
<dbReference type="Pfam" id="PF00160">
    <property type="entry name" value="Pro_isomerase"/>
    <property type="match status" value="1"/>
</dbReference>
<dbReference type="PRINTS" id="PR00153">
    <property type="entry name" value="CSAPPISMRASE"/>
</dbReference>
<keyword evidence="8" id="KW-1185">Reference proteome</keyword>
<evidence type="ECO:0000256" key="4">
    <source>
        <dbReference type="ARBA" id="ARBA00022803"/>
    </source>
</evidence>
<dbReference type="PROSITE" id="PS50072">
    <property type="entry name" value="CSA_PPIASE_2"/>
    <property type="match status" value="1"/>
</dbReference>
<dbReference type="GO" id="GO:0010050">
    <property type="term" value="P:vegetative phase change"/>
    <property type="evidence" value="ECO:0007669"/>
    <property type="project" value="EnsemblPlants"/>
</dbReference>
<gene>
    <name evidence="7" type="ORF">Ccrd_010828</name>
</gene>
<dbReference type="InterPro" id="IPR029000">
    <property type="entry name" value="Cyclophilin-like_dom_sf"/>
</dbReference>
<proteinExistence type="inferred from homology"/>
<dbReference type="Gene3D" id="1.25.40.10">
    <property type="entry name" value="Tetratricopeptide repeat domain"/>
    <property type="match status" value="1"/>
</dbReference>
<dbReference type="InterPro" id="IPR002130">
    <property type="entry name" value="Cyclophilin-type_PPIase_dom"/>
</dbReference>
<evidence type="ECO:0000256" key="2">
    <source>
        <dbReference type="ARBA" id="ARBA00007365"/>
    </source>
</evidence>
<keyword evidence="4 5" id="KW-0802">TPR repeat</keyword>
<evidence type="ECO:0000256" key="3">
    <source>
        <dbReference type="ARBA" id="ARBA00022737"/>
    </source>
</evidence>
<dbReference type="STRING" id="59895.A0A103YKE8"/>
<feature type="repeat" description="TPR" evidence="5">
    <location>
        <begin position="372"/>
        <end position="405"/>
    </location>
</feature>
<dbReference type="InterPro" id="IPR013105">
    <property type="entry name" value="TPR_2"/>
</dbReference>
<dbReference type="GO" id="GO:0006457">
    <property type="term" value="P:protein folding"/>
    <property type="evidence" value="ECO:0007669"/>
    <property type="project" value="TreeGrafter"/>
</dbReference>
<dbReference type="SMART" id="SM00028">
    <property type="entry name" value="TPR"/>
    <property type="match status" value="2"/>
</dbReference>
<dbReference type="Gene3D" id="2.40.100.10">
    <property type="entry name" value="Cyclophilin-like"/>
    <property type="match status" value="1"/>
</dbReference>
<evidence type="ECO:0000256" key="5">
    <source>
        <dbReference type="PROSITE-ProRule" id="PRU00339"/>
    </source>
</evidence>
<sequence length="445" mass="49679">QVRTESGDKSVTLSIRDFNSYIYKDTPRFPFLGQKEREMRRGRCYLDISIGGELEGRMVVELFTDIVPKTAENFRALCTGEKGVGPITGVLLHYKGVRFHRLIKSFMIEGGDISAGDGTGGESIYGLKFEDENFEMKHERKGILSMSNSGPNTNGSQFRITTTRTPHLDGKHVVFGKIVKGVGILKSIEHVATGDNDCPNLDVMIADCGEIKEGEDDGVGNFFKDGDVYPDWPADLDNGPSELSWWLDAVDSIRACGNEAFKKQDHKMALRKYKKAVRYLDVCWEKEGIDDDRSISLGKKKAQIFTNSALNNLAYSRPAIQVLTVFTDVHSQLTINYPFSLSLSQACKLKLGDAKGALFDTEFALRDGENNAKAWFRQGQAHMALTEVDAAIESFKKAKELVPNDAAINRELKAALKKVSDRLEREKKAYSKFFSYGESDFVTNE</sequence>
<evidence type="ECO:0000313" key="8">
    <source>
        <dbReference type="Proteomes" id="UP000243975"/>
    </source>
</evidence>
<accession>A0A103YKE8</accession>
<dbReference type="InterPro" id="IPR019734">
    <property type="entry name" value="TPR_rpt"/>
</dbReference>